<keyword evidence="1" id="KW-0800">Toxin</keyword>
<feature type="chain" id="PRO_5002714761" description="ShKT domain-containing protein" evidence="3">
    <location>
        <begin position="17"/>
        <end position="211"/>
    </location>
</feature>
<dbReference type="OMA" id="RCEDANA"/>
<evidence type="ECO:0000259" key="4">
    <source>
        <dbReference type="PROSITE" id="PS51670"/>
    </source>
</evidence>
<name>A7RVH8_NEMVE</name>
<keyword evidence="3" id="KW-0732">Signal</keyword>
<dbReference type="GO" id="GO:0090729">
    <property type="term" value="F:toxin activity"/>
    <property type="evidence" value="ECO:0007669"/>
    <property type="project" value="UniProtKB-KW"/>
</dbReference>
<dbReference type="InParanoid" id="A7RVH8"/>
<dbReference type="PhylomeDB" id="A7RVH8"/>
<proteinExistence type="predicted"/>
<evidence type="ECO:0000313" key="5">
    <source>
        <dbReference type="EMBL" id="EDO44641.1"/>
    </source>
</evidence>
<dbReference type="EMBL" id="DS469543">
    <property type="protein sequence ID" value="EDO44641.1"/>
    <property type="molecule type" value="Genomic_DNA"/>
</dbReference>
<evidence type="ECO:0000256" key="3">
    <source>
        <dbReference type="SAM" id="SignalP"/>
    </source>
</evidence>
<dbReference type="AlphaFoldDB" id="A7RVH8"/>
<evidence type="ECO:0000256" key="2">
    <source>
        <dbReference type="PROSITE-ProRule" id="PRU01005"/>
    </source>
</evidence>
<dbReference type="HOGENOM" id="CLU_1196089_0_0_1"/>
<feature type="signal peptide" evidence="3">
    <location>
        <begin position="1"/>
        <end position="16"/>
    </location>
</feature>
<evidence type="ECO:0000313" key="6">
    <source>
        <dbReference type="Proteomes" id="UP000001593"/>
    </source>
</evidence>
<gene>
    <name evidence="5" type="ORF">NEMVEDRAFT_v1g240969</name>
</gene>
<feature type="domain" description="ShKT" evidence="4">
    <location>
        <begin position="171"/>
        <end position="211"/>
    </location>
</feature>
<accession>A7RVH8</accession>
<protein>
    <recommendedName>
        <fullName evidence="4">ShKT domain-containing protein</fullName>
    </recommendedName>
</protein>
<dbReference type="OrthoDB" id="5953342at2759"/>
<keyword evidence="6" id="KW-1185">Reference proteome</keyword>
<dbReference type="KEGG" id="nve:5516589"/>
<reference evidence="5 6" key="1">
    <citation type="journal article" date="2007" name="Science">
        <title>Sea anemone genome reveals ancestral eumetazoan gene repertoire and genomic organization.</title>
        <authorList>
            <person name="Putnam N.H."/>
            <person name="Srivastava M."/>
            <person name="Hellsten U."/>
            <person name="Dirks B."/>
            <person name="Chapman J."/>
            <person name="Salamov A."/>
            <person name="Terry A."/>
            <person name="Shapiro H."/>
            <person name="Lindquist E."/>
            <person name="Kapitonov V.V."/>
            <person name="Jurka J."/>
            <person name="Genikhovich G."/>
            <person name="Grigoriev I.V."/>
            <person name="Lucas S.M."/>
            <person name="Steele R.E."/>
            <person name="Finnerty J.R."/>
            <person name="Technau U."/>
            <person name="Martindale M.Q."/>
            <person name="Rokhsar D.S."/>
        </authorList>
    </citation>
    <scope>NUCLEOTIDE SEQUENCE [LARGE SCALE GENOMIC DNA]</scope>
    <source>
        <strain evidence="6">CH2 X CH6</strain>
    </source>
</reference>
<evidence type="ECO:0000256" key="1">
    <source>
        <dbReference type="ARBA" id="ARBA00022656"/>
    </source>
</evidence>
<sequence length="211" mass="23264">MKVLIVLLLCVCTALAAPQTDSLIDELDKLIHHEETENDPMEELLSGVEPMNEEDKAWLAKFDAATKSSAKRGANFGRCIDGRTLADGPNGIGCAKKLCYDARVSACKGISKRICYSAYRRFREECPFSCSFCKSRSPEQGCEAAYGSRARYGCCADGFPALRPGKTDCRCEDANAHVCKQFIPKEGGCRTGSYRLRTFFQSRCLKSCGFC</sequence>
<organism evidence="5 6">
    <name type="scientific">Nematostella vectensis</name>
    <name type="common">Starlet sea anemone</name>
    <dbReference type="NCBI Taxonomy" id="45351"/>
    <lineage>
        <taxon>Eukaryota</taxon>
        <taxon>Metazoa</taxon>
        <taxon>Cnidaria</taxon>
        <taxon>Anthozoa</taxon>
        <taxon>Hexacorallia</taxon>
        <taxon>Actiniaria</taxon>
        <taxon>Edwardsiidae</taxon>
        <taxon>Nematostella</taxon>
    </lineage>
</organism>
<dbReference type="InterPro" id="IPR003582">
    <property type="entry name" value="ShKT_dom"/>
</dbReference>
<comment type="caution">
    <text evidence="2">Lacks conserved residue(s) required for the propagation of feature annotation.</text>
</comment>
<dbReference type="Proteomes" id="UP000001593">
    <property type="component" value="Unassembled WGS sequence"/>
</dbReference>
<dbReference type="PROSITE" id="PS51670">
    <property type="entry name" value="SHKT"/>
    <property type="match status" value="1"/>
</dbReference>